<feature type="transmembrane region" description="Helical" evidence="2">
    <location>
        <begin position="237"/>
        <end position="259"/>
    </location>
</feature>
<accession>A0AAJ0BYX0</accession>
<evidence type="ECO:0000256" key="3">
    <source>
        <dbReference type="SAM" id="SignalP"/>
    </source>
</evidence>
<feature type="signal peptide" evidence="3">
    <location>
        <begin position="1"/>
        <end position="19"/>
    </location>
</feature>
<feature type="compositionally biased region" description="Low complexity" evidence="1">
    <location>
        <begin position="367"/>
        <end position="380"/>
    </location>
</feature>
<name>A0AAJ0BYX0_9PEZI</name>
<feature type="compositionally biased region" description="Low complexity" evidence="1">
    <location>
        <begin position="189"/>
        <end position="207"/>
    </location>
</feature>
<keyword evidence="2" id="KW-0812">Transmembrane</keyword>
<feature type="chain" id="PRO_5042507576" description="Mid2 domain-containing protein" evidence="3">
    <location>
        <begin position="20"/>
        <end position="412"/>
    </location>
</feature>
<keyword evidence="2" id="KW-1133">Transmembrane helix</keyword>
<keyword evidence="5" id="KW-1185">Reference proteome</keyword>
<protein>
    <recommendedName>
        <fullName evidence="6">Mid2 domain-containing protein</fullName>
    </recommendedName>
</protein>
<feature type="region of interest" description="Disordered" evidence="1">
    <location>
        <begin position="266"/>
        <end position="412"/>
    </location>
</feature>
<dbReference type="GeneID" id="85311554"/>
<feature type="region of interest" description="Disordered" evidence="1">
    <location>
        <begin position="182"/>
        <end position="236"/>
    </location>
</feature>
<sequence length="412" mass="41876">MVLRKLGLLAVCLALPASALNGDPAAARWAPPRETERAWRADSGSAAGIAPTPTPRPQLAAMELFKRDDYTLPSDYCGWYADYKSASYTCDLIGASCINVGSYRGCCKGTPSSCASDFPHTCIPSSNLVGTTTSCGTATICCSNSDYPACGTVLFSSSANPSETFTIVNCYQSGFDETLLMQDFPPPTATSTTTSTSASDSSSTHATQDPTGSSPADGPPRETSTARPKKSTPVGPIVGGVVGGVAVIGLVILGILYLYRTRPGASSSAAAAGGAGGVPPPTGQYPHDPAMQQLMSAGPDSHVQQPGGGPGFGSHMQQQASGPGYDSHMQQQAGGPGFDPRYSYVQGGYPAAPNQGVNPSFPGPITSYPSVSPGSSPDPSKMGSSVSPSVVHAAEVPARNPVGTGNNAAELA</sequence>
<dbReference type="RefSeq" id="XP_060281820.1">
    <property type="nucleotide sequence ID" value="XM_060428367.1"/>
</dbReference>
<evidence type="ECO:0000313" key="4">
    <source>
        <dbReference type="EMBL" id="KAK1765607.1"/>
    </source>
</evidence>
<keyword evidence="2" id="KW-0472">Membrane</keyword>
<gene>
    <name evidence="4" type="ORF">QBC33DRAFT_543337</name>
</gene>
<dbReference type="Proteomes" id="UP001244011">
    <property type="component" value="Unassembled WGS sequence"/>
</dbReference>
<dbReference type="EMBL" id="MU839014">
    <property type="protein sequence ID" value="KAK1765607.1"/>
    <property type="molecule type" value="Genomic_DNA"/>
</dbReference>
<organism evidence="4 5">
    <name type="scientific">Phialemonium atrogriseum</name>
    <dbReference type="NCBI Taxonomy" id="1093897"/>
    <lineage>
        <taxon>Eukaryota</taxon>
        <taxon>Fungi</taxon>
        <taxon>Dikarya</taxon>
        <taxon>Ascomycota</taxon>
        <taxon>Pezizomycotina</taxon>
        <taxon>Sordariomycetes</taxon>
        <taxon>Sordariomycetidae</taxon>
        <taxon>Cephalothecales</taxon>
        <taxon>Cephalothecaceae</taxon>
        <taxon>Phialemonium</taxon>
    </lineage>
</organism>
<evidence type="ECO:0008006" key="6">
    <source>
        <dbReference type="Google" id="ProtNLM"/>
    </source>
</evidence>
<comment type="caution">
    <text evidence="4">The sequence shown here is derived from an EMBL/GenBank/DDBJ whole genome shotgun (WGS) entry which is preliminary data.</text>
</comment>
<evidence type="ECO:0000313" key="5">
    <source>
        <dbReference type="Proteomes" id="UP001244011"/>
    </source>
</evidence>
<feature type="compositionally biased region" description="Polar residues" evidence="1">
    <location>
        <begin position="403"/>
        <end position="412"/>
    </location>
</feature>
<keyword evidence="3" id="KW-0732">Signal</keyword>
<evidence type="ECO:0000256" key="2">
    <source>
        <dbReference type="SAM" id="Phobius"/>
    </source>
</evidence>
<proteinExistence type="predicted"/>
<reference evidence="4" key="1">
    <citation type="submission" date="2023-06" db="EMBL/GenBank/DDBJ databases">
        <title>Genome-scale phylogeny and comparative genomics of the fungal order Sordariales.</title>
        <authorList>
            <consortium name="Lawrence Berkeley National Laboratory"/>
            <person name="Hensen N."/>
            <person name="Bonometti L."/>
            <person name="Westerberg I."/>
            <person name="Brannstrom I.O."/>
            <person name="Guillou S."/>
            <person name="Cros-Aarteil S."/>
            <person name="Calhoun S."/>
            <person name="Haridas S."/>
            <person name="Kuo A."/>
            <person name="Mondo S."/>
            <person name="Pangilinan J."/>
            <person name="Riley R."/>
            <person name="Labutti K."/>
            <person name="Andreopoulos B."/>
            <person name="Lipzen A."/>
            <person name="Chen C."/>
            <person name="Yanf M."/>
            <person name="Daum C."/>
            <person name="Ng V."/>
            <person name="Clum A."/>
            <person name="Steindorff A."/>
            <person name="Ohm R."/>
            <person name="Martin F."/>
            <person name="Silar P."/>
            <person name="Natvig D."/>
            <person name="Lalanne C."/>
            <person name="Gautier V."/>
            <person name="Ament-Velasquez S.L."/>
            <person name="Kruys A."/>
            <person name="Hutchinson M.I."/>
            <person name="Powell A.J."/>
            <person name="Barry K."/>
            <person name="Miller A.N."/>
            <person name="Grigoriev I.V."/>
            <person name="Debuchy R."/>
            <person name="Gladieux P."/>
            <person name="Thoren M.H."/>
            <person name="Johannesson H."/>
        </authorList>
    </citation>
    <scope>NUCLEOTIDE SEQUENCE</scope>
    <source>
        <strain evidence="4">8032-3</strain>
    </source>
</reference>
<dbReference type="AlphaFoldDB" id="A0AAJ0BYX0"/>
<evidence type="ECO:0000256" key="1">
    <source>
        <dbReference type="SAM" id="MobiDB-lite"/>
    </source>
</evidence>